<dbReference type="OrthoDB" id="9049620at2759"/>
<comment type="caution">
    <text evidence="2">The sequence shown here is derived from an EMBL/GenBank/DDBJ whole genome shotgun (WGS) entry which is preliminary data.</text>
</comment>
<accession>A0A9P0PNL0</accession>
<reference evidence="2" key="1">
    <citation type="submission" date="2022-03" db="EMBL/GenBank/DDBJ databases">
        <authorList>
            <person name="Sayadi A."/>
        </authorList>
    </citation>
    <scope>NUCLEOTIDE SEQUENCE</scope>
</reference>
<dbReference type="AlphaFoldDB" id="A0A9P0PNL0"/>
<evidence type="ECO:0008006" key="4">
    <source>
        <dbReference type="Google" id="ProtNLM"/>
    </source>
</evidence>
<dbReference type="EMBL" id="CAKOFQ010007103">
    <property type="protein sequence ID" value="CAH1991017.1"/>
    <property type="molecule type" value="Genomic_DNA"/>
</dbReference>
<protein>
    <recommendedName>
        <fullName evidence="4">Secreted protein</fullName>
    </recommendedName>
</protein>
<evidence type="ECO:0000256" key="1">
    <source>
        <dbReference type="SAM" id="SignalP"/>
    </source>
</evidence>
<proteinExistence type="predicted"/>
<dbReference type="Proteomes" id="UP001152888">
    <property type="component" value="Unassembled WGS sequence"/>
</dbReference>
<keyword evidence="1" id="KW-0732">Signal</keyword>
<organism evidence="2 3">
    <name type="scientific">Acanthoscelides obtectus</name>
    <name type="common">Bean weevil</name>
    <name type="synonym">Bruchus obtectus</name>
    <dbReference type="NCBI Taxonomy" id="200917"/>
    <lineage>
        <taxon>Eukaryota</taxon>
        <taxon>Metazoa</taxon>
        <taxon>Ecdysozoa</taxon>
        <taxon>Arthropoda</taxon>
        <taxon>Hexapoda</taxon>
        <taxon>Insecta</taxon>
        <taxon>Pterygota</taxon>
        <taxon>Neoptera</taxon>
        <taxon>Endopterygota</taxon>
        <taxon>Coleoptera</taxon>
        <taxon>Polyphaga</taxon>
        <taxon>Cucujiformia</taxon>
        <taxon>Chrysomeloidea</taxon>
        <taxon>Chrysomelidae</taxon>
        <taxon>Bruchinae</taxon>
        <taxon>Bruchini</taxon>
        <taxon>Acanthoscelides</taxon>
    </lineage>
</organism>
<name>A0A9P0PNL0_ACAOB</name>
<evidence type="ECO:0000313" key="3">
    <source>
        <dbReference type="Proteomes" id="UP001152888"/>
    </source>
</evidence>
<feature type="signal peptide" evidence="1">
    <location>
        <begin position="1"/>
        <end position="23"/>
    </location>
</feature>
<sequence>MIRCMNNLISFDLFQLYLAIVRGSALQSAIHAICVGNSGDKNSTKANLGICIEEGGTYHNLGLSRASVAVPARTKSKQPASTVQSVTTNTILRYFYSAGIFSAKRASPPGLIENKRVRFVGPKLWTILLGGMVPHRTSCSCSRRRGHMVTGWCVISADLMGACLSSLWTEVDWLECST</sequence>
<keyword evidence="3" id="KW-1185">Reference proteome</keyword>
<evidence type="ECO:0000313" key="2">
    <source>
        <dbReference type="EMBL" id="CAH1991017.1"/>
    </source>
</evidence>
<feature type="chain" id="PRO_5040264280" description="Secreted protein" evidence="1">
    <location>
        <begin position="24"/>
        <end position="178"/>
    </location>
</feature>
<gene>
    <name evidence="2" type="ORF">ACAOBT_LOCUS20021</name>
</gene>